<evidence type="ECO:0000256" key="7">
    <source>
        <dbReference type="HAMAP-Rule" id="MF_00966"/>
    </source>
</evidence>
<dbReference type="InterPro" id="IPR001282">
    <property type="entry name" value="G6P_DH"/>
</dbReference>
<evidence type="ECO:0000256" key="2">
    <source>
        <dbReference type="ARBA" id="ARBA00009975"/>
    </source>
</evidence>
<evidence type="ECO:0000256" key="1">
    <source>
        <dbReference type="ARBA" id="ARBA00004937"/>
    </source>
</evidence>
<dbReference type="PROSITE" id="PS00069">
    <property type="entry name" value="G6P_DEHYDROGENASE"/>
    <property type="match status" value="1"/>
</dbReference>
<keyword evidence="11" id="KW-1185">Reference proteome</keyword>
<dbReference type="InterPro" id="IPR022675">
    <property type="entry name" value="G6P_DH_C"/>
</dbReference>
<dbReference type="PANTHER" id="PTHR23429">
    <property type="entry name" value="GLUCOSE-6-PHOSPHATE 1-DEHYDROGENASE G6PD"/>
    <property type="match status" value="1"/>
</dbReference>
<feature type="binding site" evidence="7">
    <location>
        <position position="369"/>
    </location>
    <ligand>
        <name>substrate</name>
    </ligand>
</feature>
<feature type="domain" description="Glucose-6-phosphate dehydrogenase C-terminal" evidence="9">
    <location>
        <begin position="212"/>
        <end position="509"/>
    </location>
</feature>
<dbReference type="InterPro" id="IPR036291">
    <property type="entry name" value="NAD(P)-bd_dom_sf"/>
</dbReference>
<dbReference type="PRINTS" id="PR00079">
    <property type="entry name" value="G6PDHDRGNASE"/>
</dbReference>
<evidence type="ECO:0000256" key="6">
    <source>
        <dbReference type="ARBA" id="ARBA00023277"/>
    </source>
</evidence>
<evidence type="ECO:0000256" key="5">
    <source>
        <dbReference type="ARBA" id="ARBA00023002"/>
    </source>
</evidence>
<keyword evidence="4 7" id="KW-0521">NADP</keyword>
<evidence type="ECO:0000313" key="11">
    <source>
        <dbReference type="Proteomes" id="UP000184314"/>
    </source>
</evidence>
<dbReference type="AlphaFoldDB" id="A0A1M6RCQ4"/>
<proteinExistence type="inferred from homology"/>
<organism evidence="10 11">
    <name type="scientific">Maribacter aquivivus</name>
    <dbReference type="NCBI Taxonomy" id="228958"/>
    <lineage>
        <taxon>Bacteria</taxon>
        <taxon>Pseudomonadati</taxon>
        <taxon>Bacteroidota</taxon>
        <taxon>Flavobacteriia</taxon>
        <taxon>Flavobacteriales</taxon>
        <taxon>Flavobacteriaceae</taxon>
        <taxon>Maribacter</taxon>
    </lineage>
</organism>
<keyword evidence="3 7" id="KW-0313">Glucose metabolism</keyword>
<dbReference type="UniPathway" id="UPA00115">
    <property type="reaction ID" value="UER00408"/>
</dbReference>
<name>A0A1M6RCQ4_9FLAO</name>
<evidence type="ECO:0000256" key="3">
    <source>
        <dbReference type="ARBA" id="ARBA00022526"/>
    </source>
</evidence>
<dbReference type="Gene3D" id="3.40.50.720">
    <property type="entry name" value="NAD(P)-binding Rossmann-like Domain"/>
    <property type="match status" value="1"/>
</dbReference>
<comment type="similarity">
    <text evidence="2 7">Belongs to the glucose-6-phosphate dehydrogenase family.</text>
</comment>
<reference evidence="11" key="1">
    <citation type="submission" date="2016-11" db="EMBL/GenBank/DDBJ databases">
        <authorList>
            <person name="Varghese N."/>
            <person name="Submissions S."/>
        </authorList>
    </citation>
    <scope>NUCLEOTIDE SEQUENCE [LARGE SCALE GENOMIC DNA]</scope>
    <source>
        <strain evidence="11">DSM 16478</strain>
    </source>
</reference>
<comment type="function">
    <text evidence="7">Catalyzes the oxidation of glucose 6-phosphate to 6-phosphogluconolactone.</text>
</comment>
<dbReference type="Pfam" id="PF02781">
    <property type="entry name" value="G6PD_C"/>
    <property type="match status" value="1"/>
</dbReference>
<evidence type="ECO:0000256" key="4">
    <source>
        <dbReference type="ARBA" id="ARBA00022857"/>
    </source>
</evidence>
<keyword evidence="5 7" id="KW-0560">Oxidoreductase</keyword>
<feature type="domain" description="Glucose-6-phosphate dehydrogenase NAD-binding" evidence="8">
    <location>
        <begin position="26"/>
        <end position="210"/>
    </location>
</feature>
<evidence type="ECO:0000313" key="10">
    <source>
        <dbReference type="EMBL" id="SHK30232.1"/>
    </source>
</evidence>
<dbReference type="NCBIfam" id="TIGR00871">
    <property type="entry name" value="zwf"/>
    <property type="match status" value="1"/>
</dbReference>
<comment type="pathway">
    <text evidence="1 7">Carbohydrate degradation; pentose phosphate pathway; D-ribulose 5-phosphate from D-glucose 6-phosphate (oxidative stage): step 1/3.</text>
</comment>
<feature type="binding site" evidence="7">
    <location>
        <position position="201"/>
    </location>
    <ligand>
        <name>substrate</name>
    </ligand>
</feature>
<dbReference type="EMBL" id="FQZX01000002">
    <property type="protein sequence ID" value="SHK30232.1"/>
    <property type="molecule type" value="Genomic_DNA"/>
</dbReference>
<gene>
    <name evidence="7" type="primary">zwf</name>
    <name evidence="10" type="ORF">SAMN04488007_2675</name>
</gene>
<dbReference type="SUPFAM" id="SSF55347">
    <property type="entry name" value="Glyceraldehyde-3-phosphate dehydrogenase-like, C-terminal domain"/>
    <property type="match status" value="1"/>
</dbReference>
<dbReference type="Gene3D" id="3.30.360.10">
    <property type="entry name" value="Dihydrodipicolinate Reductase, domain 2"/>
    <property type="match status" value="1"/>
</dbReference>
<feature type="binding site" evidence="7">
    <location>
        <position position="239"/>
    </location>
    <ligand>
        <name>substrate</name>
    </ligand>
</feature>
<feature type="binding site" evidence="7">
    <location>
        <position position="205"/>
    </location>
    <ligand>
        <name>substrate</name>
    </ligand>
</feature>
<evidence type="ECO:0000259" key="9">
    <source>
        <dbReference type="Pfam" id="PF02781"/>
    </source>
</evidence>
<dbReference type="InterPro" id="IPR019796">
    <property type="entry name" value="G6P_DH_AS"/>
</dbReference>
<sequence length="526" mass="60525">MAYFLRYLNNKEYQPIMKKTENQMLIIFGASGDLTARKLIPAIFNLYKGNDLPANFVVLGVSRSDLGDLQFRSKVVLESPYLEKERKEFDEDYIQKFADKLFYEDLGSDYDTSYERLEKRISDLDQKYGTGGNHMFYLSTPPSLYEPIAKNLSEQGLNNESTGWRRIIVEKPFGYSLESAKELNDGLHTYFKEGQIFRIDHYLGKETVQNLLVTRFANSIFEPLWNRNYIHHVEITNAESVGVEKRGGYYDKSGALRDMFQSHLLQIVALIVMEPPLSADAEEIRNEKLKALKSLRVMNDEKTLFENTIRAQYVSSKIDGQEVKGYREEEGVDKNSTTETFAAVKFFVDNWRWADVPFYVRTAKRMPTKVTEVVIHFKTPHHQIFKESGISNKDNKLVIRIQPDEGILIKFGVKVPGQGFEVERANMDFYYSSLTETHVMEAYERLLLDAMQGDATLYARADEVEAAWAFVDPILDYWKNGKDVKMYGYAAGVWGPENANELIEGVGEWRNPSENLADESGYCVIC</sequence>
<dbReference type="EC" id="1.1.1.49" evidence="7"/>
<dbReference type="PANTHER" id="PTHR23429:SF0">
    <property type="entry name" value="GLUCOSE-6-PHOSPHATE 1-DEHYDROGENASE"/>
    <property type="match status" value="1"/>
</dbReference>
<dbReference type="STRING" id="228958.SAMN04488007_2675"/>
<protein>
    <recommendedName>
        <fullName evidence="7">Glucose-6-phosphate 1-dehydrogenase</fullName>
        <shortName evidence="7">G6PD</shortName>
        <ecNumber evidence="7">1.1.1.49</ecNumber>
    </recommendedName>
</protein>
<dbReference type="Proteomes" id="UP000184314">
    <property type="component" value="Unassembled WGS sequence"/>
</dbReference>
<dbReference type="Pfam" id="PF00479">
    <property type="entry name" value="G6PD_N"/>
    <property type="match status" value="1"/>
</dbReference>
<dbReference type="InterPro" id="IPR022674">
    <property type="entry name" value="G6P_DH_NAD-bd"/>
</dbReference>
<accession>A0A1M6RCQ4</accession>
<dbReference type="GO" id="GO:0005829">
    <property type="term" value="C:cytosol"/>
    <property type="evidence" value="ECO:0007669"/>
    <property type="project" value="TreeGrafter"/>
</dbReference>
<evidence type="ECO:0000259" key="8">
    <source>
        <dbReference type="Pfam" id="PF00479"/>
    </source>
</evidence>
<comment type="caution">
    <text evidence="7">Lacks conserved residue(s) required for the propagation of feature annotation.</text>
</comment>
<dbReference type="GO" id="GO:0009051">
    <property type="term" value="P:pentose-phosphate shunt, oxidative branch"/>
    <property type="evidence" value="ECO:0007669"/>
    <property type="project" value="TreeGrafter"/>
</dbReference>
<keyword evidence="6 7" id="KW-0119">Carbohydrate metabolism</keyword>
<feature type="binding site" evidence="7">
    <location>
        <position position="364"/>
    </location>
    <ligand>
        <name>substrate</name>
    </ligand>
</feature>
<comment type="catalytic activity">
    <reaction evidence="7">
        <text>D-glucose 6-phosphate + NADP(+) = 6-phospho-D-glucono-1,5-lactone + NADPH + H(+)</text>
        <dbReference type="Rhea" id="RHEA:15841"/>
        <dbReference type="ChEBI" id="CHEBI:15378"/>
        <dbReference type="ChEBI" id="CHEBI:57783"/>
        <dbReference type="ChEBI" id="CHEBI:57955"/>
        <dbReference type="ChEBI" id="CHEBI:58349"/>
        <dbReference type="ChEBI" id="CHEBI:61548"/>
        <dbReference type="EC" id="1.1.1.49"/>
    </reaction>
</comment>
<dbReference type="SUPFAM" id="SSF51735">
    <property type="entry name" value="NAD(P)-binding Rossmann-fold domains"/>
    <property type="match status" value="1"/>
</dbReference>
<feature type="active site" description="Proton acceptor" evidence="7">
    <location>
        <position position="263"/>
    </location>
</feature>
<dbReference type="GO" id="GO:0050661">
    <property type="term" value="F:NADP binding"/>
    <property type="evidence" value="ECO:0007669"/>
    <property type="project" value="UniProtKB-UniRule"/>
</dbReference>
<dbReference type="GO" id="GO:0006006">
    <property type="term" value="P:glucose metabolic process"/>
    <property type="evidence" value="ECO:0007669"/>
    <property type="project" value="UniProtKB-KW"/>
</dbReference>
<dbReference type="PIRSF" id="PIRSF000110">
    <property type="entry name" value="G6PD"/>
    <property type="match status" value="1"/>
</dbReference>
<feature type="binding site" evidence="7">
    <location>
        <position position="171"/>
    </location>
    <ligand>
        <name>NADP(+)</name>
        <dbReference type="ChEBI" id="CHEBI:58349"/>
    </ligand>
</feature>
<dbReference type="GO" id="GO:0004345">
    <property type="term" value="F:glucose-6-phosphate dehydrogenase activity"/>
    <property type="evidence" value="ECO:0007669"/>
    <property type="project" value="UniProtKB-UniRule"/>
</dbReference>
<feature type="binding site" evidence="7">
    <location>
        <position position="258"/>
    </location>
    <ligand>
        <name>substrate</name>
    </ligand>
</feature>
<dbReference type="HAMAP" id="MF_00966">
    <property type="entry name" value="G6PD"/>
    <property type="match status" value="1"/>
</dbReference>
<feature type="binding site" evidence="7">
    <location>
        <position position="63"/>
    </location>
    <ligand>
        <name>NADP(+)</name>
        <dbReference type="ChEBI" id="CHEBI:58349"/>
    </ligand>
</feature>